<dbReference type="Proteomes" id="UP000095286">
    <property type="component" value="Unplaced"/>
</dbReference>
<protein>
    <submittedName>
        <fullName evidence="2">Uncharacterized protein</fullName>
    </submittedName>
</protein>
<name>A0AC35TMU4_9BILA</name>
<dbReference type="WBParaSite" id="RSKR_0000229800.1">
    <property type="protein sequence ID" value="RSKR_0000229800.1"/>
    <property type="gene ID" value="RSKR_0000229800"/>
</dbReference>
<evidence type="ECO:0000313" key="1">
    <source>
        <dbReference type="Proteomes" id="UP000095286"/>
    </source>
</evidence>
<evidence type="ECO:0000313" key="2">
    <source>
        <dbReference type="WBParaSite" id="RSKR_0000229800.1"/>
    </source>
</evidence>
<reference evidence="2" key="1">
    <citation type="submission" date="2016-11" db="UniProtKB">
        <authorList>
            <consortium name="WormBaseParasite"/>
        </authorList>
    </citation>
    <scope>IDENTIFICATION</scope>
    <source>
        <strain evidence="2">KR3021</strain>
    </source>
</reference>
<sequence>MSSGHSPGHSPSSTLNIHNNLSNEDNEQVQIEKILLNAQENILSAGEYDYGVENITDVDLNTHYHEESIRKHDGKARKNSKESKINKFQILLKECDESVTSNLINATLFKEEEMDELNKIMAELMDVYQEMKVVNFDEELVAFMKF</sequence>
<accession>A0AC35TMU4</accession>
<organism evidence="1 2">
    <name type="scientific">Rhabditophanes sp. KR3021</name>
    <dbReference type="NCBI Taxonomy" id="114890"/>
    <lineage>
        <taxon>Eukaryota</taxon>
        <taxon>Metazoa</taxon>
        <taxon>Ecdysozoa</taxon>
        <taxon>Nematoda</taxon>
        <taxon>Chromadorea</taxon>
        <taxon>Rhabditida</taxon>
        <taxon>Tylenchina</taxon>
        <taxon>Panagrolaimomorpha</taxon>
        <taxon>Strongyloidoidea</taxon>
        <taxon>Alloionematidae</taxon>
        <taxon>Rhabditophanes</taxon>
    </lineage>
</organism>
<proteinExistence type="predicted"/>